<evidence type="ECO:0000313" key="2">
    <source>
        <dbReference type="Proteomes" id="UP000005601"/>
    </source>
</evidence>
<evidence type="ECO:0000313" key="1">
    <source>
        <dbReference type="EMBL" id="EJC29767.1"/>
    </source>
</evidence>
<accession>I9YF81</accession>
<dbReference type="Pfam" id="PF06306">
    <property type="entry name" value="CgtA"/>
    <property type="match status" value="1"/>
</dbReference>
<proteinExistence type="predicted"/>
<gene>
    <name evidence="1" type="ORF">HPHPP11B_0336</name>
</gene>
<dbReference type="AlphaFoldDB" id="I9YF81"/>
<protein>
    <submittedName>
        <fullName evidence="1">Beta-1,4-N-acetylgalactosaminyltransferase family protein</fullName>
    </submittedName>
</protein>
<sequence length="98" mass="11587">MLPAVQRGVIGFNDCDDGSKEVVLEFCKKFPSFIPISYPYEVILKDCPSLWHQLYHYYNYTLSFIPKNEWVVKIDCDHIYDAKSFMKVFISLRALKRL</sequence>
<organism evidence="1 2">
    <name type="scientific">Helicobacter pylori Hp P-11b</name>
    <dbReference type="NCBI Taxonomy" id="992106"/>
    <lineage>
        <taxon>Bacteria</taxon>
        <taxon>Pseudomonadati</taxon>
        <taxon>Campylobacterota</taxon>
        <taxon>Epsilonproteobacteria</taxon>
        <taxon>Campylobacterales</taxon>
        <taxon>Helicobacteraceae</taxon>
        <taxon>Helicobacter</taxon>
    </lineage>
</organism>
<keyword evidence="1" id="KW-0808">Transferase</keyword>
<dbReference type="PATRIC" id="fig|992106.3.peg.326"/>
<dbReference type="EMBL" id="AKQH01000003">
    <property type="protein sequence ID" value="EJC29767.1"/>
    <property type="molecule type" value="Genomic_DNA"/>
</dbReference>
<reference evidence="1 2" key="1">
    <citation type="submission" date="2012-05" db="EMBL/GenBank/DDBJ databases">
        <title>Genome sequence of Helicobacter pylori Hp P-11b.</title>
        <authorList>
            <person name="Blanchard T.G."/>
            <person name="Czinn S.J."/>
            <person name="McCracken C."/>
            <person name="Abolude K."/>
            <person name="Maroo A."/>
            <person name="Santana-Cruz I."/>
            <person name="Tallon L.J."/>
            <person name="Ficke F.W.F."/>
        </authorList>
    </citation>
    <scope>NUCLEOTIDE SEQUENCE [LARGE SCALE GENOMIC DNA]</scope>
    <source>
        <strain evidence="1 2">Hp P-11b</strain>
    </source>
</reference>
<comment type="caution">
    <text evidence="1">The sequence shown here is derived from an EMBL/GenBank/DDBJ whole genome shotgun (WGS) entry which is preliminary data.</text>
</comment>
<dbReference type="GO" id="GO:0016740">
    <property type="term" value="F:transferase activity"/>
    <property type="evidence" value="ECO:0007669"/>
    <property type="project" value="UniProtKB-KW"/>
</dbReference>
<dbReference type="Proteomes" id="UP000005601">
    <property type="component" value="Unassembled WGS sequence"/>
</dbReference>
<dbReference type="InterPro" id="IPR010446">
    <property type="entry name" value="GalNAc_Trfase_b"/>
</dbReference>
<name>I9YF81_HELPX</name>